<sequence>MRKWMVLLLITAVIGLSACSTGSNAAVSDDLVLVEGGRFKSSKTSYSGQDITLSDFYIGKYEVTQKQWFDVMGDNPAGFKGEERPVERVTWYDAIEYCNARSLKENLKPYYTIDKETTDMNNKNENDNVKWTVTINEDANGYRLPTAAEWEYAASGGQKSQNFTYSGSNNPDEAAWYWMNAGEKPLTGDWNWPAIENNRNQTKPVGQQKANELGIYDMSGNVREWCWEWHSHPETPDNTWRVSKGGGWVSSVNTAEISYPGKFDANGLGPDQGLRVVRSK</sequence>
<dbReference type="PANTHER" id="PTHR23150:SF19">
    <property type="entry name" value="FORMYLGLYCINE-GENERATING ENZYME"/>
    <property type="match status" value="1"/>
</dbReference>
<dbReference type="InterPro" id="IPR005532">
    <property type="entry name" value="SUMF_dom"/>
</dbReference>
<accession>A0AAU8NLE0</accession>
<proteinExistence type="predicted"/>
<protein>
    <submittedName>
        <fullName evidence="3">SUMF1/EgtB/PvdO family nonheme iron enzyme</fullName>
    </submittedName>
</protein>
<feature type="domain" description="Sulfatase-modifying factor enzyme-like" evidence="2">
    <location>
        <begin position="29"/>
        <end position="278"/>
    </location>
</feature>
<feature type="signal peptide" evidence="1">
    <location>
        <begin position="1"/>
        <end position="25"/>
    </location>
</feature>
<evidence type="ECO:0000256" key="1">
    <source>
        <dbReference type="SAM" id="SignalP"/>
    </source>
</evidence>
<keyword evidence="1" id="KW-0732">Signal</keyword>
<evidence type="ECO:0000313" key="3">
    <source>
        <dbReference type="EMBL" id="XCP97370.1"/>
    </source>
</evidence>
<gene>
    <name evidence="3" type="ORF">ABXS70_12010</name>
</gene>
<dbReference type="RefSeq" id="WP_366296017.1">
    <property type="nucleotide sequence ID" value="NZ_CP159992.1"/>
</dbReference>
<dbReference type="GO" id="GO:0120147">
    <property type="term" value="F:formylglycine-generating oxidase activity"/>
    <property type="evidence" value="ECO:0007669"/>
    <property type="project" value="TreeGrafter"/>
</dbReference>
<feature type="chain" id="PRO_5043313967" evidence="1">
    <location>
        <begin position="26"/>
        <end position="280"/>
    </location>
</feature>
<dbReference type="InterPro" id="IPR051043">
    <property type="entry name" value="Sulfatase_Mod_Factor_Kinase"/>
</dbReference>
<dbReference type="PANTHER" id="PTHR23150">
    <property type="entry name" value="SULFATASE MODIFYING FACTOR 1, 2"/>
    <property type="match status" value="1"/>
</dbReference>
<dbReference type="EMBL" id="CP159992">
    <property type="protein sequence ID" value="XCP97370.1"/>
    <property type="molecule type" value="Genomic_DNA"/>
</dbReference>
<dbReference type="AlphaFoldDB" id="A0AAU8NLE0"/>
<organism evidence="3">
    <name type="scientific">Paenibacillus sp. AN1007</name>
    <dbReference type="NCBI Taxonomy" id="3151385"/>
    <lineage>
        <taxon>Bacteria</taxon>
        <taxon>Bacillati</taxon>
        <taxon>Bacillota</taxon>
        <taxon>Bacilli</taxon>
        <taxon>Bacillales</taxon>
        <taxon>Paenibacillaceae</taxon>
        <taxon>Paenibacillus</taxon>
    </lineage>
</organism>
<dbReference type="PROSITE" id="PS51257">
    <property type="entry name" value="PROKAR_LIPOPROTEIN"/>
    <property type="match status" value="1"/>
</dbReference>
<dbReference type="InterPro" id="IPR016187">
    <property type="entry name" value="CTDL_fold"/>
</dbReference>
<dbReference type="Pfam" id="PF03781">
    <property type="entry name" value="FGE-sulfatase"/>
    <property type="match status" value="1"/>
</dbReference>
<reference evidence="3" key="1">
    <citation type="submission" date="2024-05" db="EMBL/GenBank/DDBJ databases">
        <title>Draft genome assemblies of 36 bacteria isolated from hibernating arctic ground squirrels.</title>
        <authorList>
            <person name="McKee H."/>
            <person name="Mullen L."/>
            <person name="Drown D.M."/>
            <person name="Duddleston K.N."/>
        </authorList>
    </citation>
    <scope>NUCLEOTIDE SEQUENCE</scope>
    <source>
        <strain evidence="3">AN1007</strain>
    </source>
</reference>
<dbReference type="InterPro" id="IPR042095">
    <property type="entry name" value="SUMF_sf"/>
</dbReference>
<evidence type="ECO:0000259" key="2">
    <source>
        <dbReference type="Pfam" id="PF03781"/>
    </source>
</evidence>
<dbReference type="Gene3D" id="3.90.1580.10">
    <property type="entry name" value="paralog of FGE (formylglycine-generating enzyme)"/>
    <property type="match status" value="1"/>
</dbReference>
<name>A0AAU8NLE0_9BACL</name>
<dbReference type="SUPFAM" id="SSF56436">
    <property type="entry name" value="C-type lectin-like"/>
    <property type="match status" value="1"/>
</dbReference>